<organism evidence="1 2">
    <name type="scientific">Aspergillus aculeatinus CBS 121060</name>
    <dbReference type="NCBI Taxonomy" id="1448322"/>
    <lineage>
        <taxon>Eukaryota</taxon>
        <taxon>Fungi</taxon>
        <taxon>Dikarya</taxon>
        <taxon>Ascomycota</taxon>
        <taxon>Pezizomycotina</taxon>
        <taxon>Eurotiomycetes</taxon>
        <taxon>Eurotiomycetidae</taxon>
        <taxon>Eurotiales</taxon>
        <taxon>Aspergillaceae</taxon>
        <taxon>Aspergillus</taxon>
        <taxon>Aspergillus subgen. Circumdati</taxon>
    </lineage>
</organism>
<name>A0ACD1H7F2_9EURO</name>
<protein>
    <submittedName>
        <fullName evidence="1">Uncharacterized protein</fullName>
    </submittedName>
</protein>
<evidence type="ECO:0000313" key="1">
    <source>
        <dbReference type="EMBL" id="RAH69520.1"/>
    </source>
</evidence>
<reference evidence="1" key="1">
    <citation type="submission" date="2018-02" db="EMBL/GenBank/DDBJ databases">
        <title>The genomes of Aspergillus section Nigri reveals drivers in fungal speciation.</title>
        <authorList>
            <consortium name="DOE Joint Genome Institute"/>
            <person name="Vesth T.C."/>
            <person name="Nybo J."/>
            <person name="Theobald S."/>
            <person name="Brandl J."/>
            <person name="Frisvad J.C."/>
            <person name="Nielsen K.F."/>
            <person name="Lyhne E.K."/>
            <person name="Kogle M.E."/>
            <person name="Kuo A."/>
            <person name="Riley R."/>
            <person name="Clum A."/>
            <person name="Nolan M."/>
            <person name="Lipzen A."/>
            <person name="Salamov A."/>
            <person name="Henrissat B."/>
            <person name="Wiebenga A."/>
            <person name="De vries R.P."/>
            <person name="Grigoriev I.V."/>
            <person name="Mortensen U.H."/>
            <person name="Andersen M.R."/>
            <person name="Baker S.E."/>
        </authorList>
    </citation>
    <scope>NUCLEOTIDE SEQUENCE</scope>
    <source>
        <strain evidence="1">CBS 121060</strain>
    </source>
</reference>
<dbReference type="EMBL" id="KZ824960">
    <property type="protein sequence ID" value="RAH69520.1"/>
    <property type="molecule type" value="Genomic_DNA"/>
</dbReference>
<proteinExistence type="predicted"/>
<dbReference type="Proteomes" id="UP000249661">
    <property type="component" value="Unassembled WGS sequence"/>
</dbReference>
<sequence length="258" mass="28426">MVLAFAALSLILTRYAIGYHLTFTTSTFTQMQPDRVHNAHLPHAKDPPHWTDDNGTDGHCYRVRRAAFDPAVPARPRHFGQNAPGLPMLLRRRAGEPPALPSHPDAPARPDDHRPPDANNLEAADAHPAPSVRLVACAAGLTRIPLLGFQENSTDYTYVGAVPLILMNLEYPLGLITGSLPSLRVLVRFIPGLNSSRRSTYPTQEWDLSEPAECRLGGRPRWMHRLRGGDAKSIESESQQHILEIRGSPRPPQSADCG</sequence>
<keyword evidence="2" id="KW-1185">Reference proteome</keyword>
<evidence type="ECO:0000313" key="2">
    <source>
        <dbReference type="Proteomes" id="UP000249661"/>
    </source>
</evidence>
<gene>
    <name evidence="1" type="ORF">BO66DRAFT_453066</name>
</gene>
<accession>A0ACD1H7F2</accession>